<dbReference type="Gene3D" id="3.10.100.10">
    <property type="entry name" value="Mannose-Binding Protein A, subunit A"/>
    <property type="match status" value="1"/>
</dbReference>
<evidence type="ECO:0000256" key="1">
    <source>
        <dbReference type="SAM" id="Phobius"/>
    </source>
</evidence>
<name>A0A9N9T999_DIABA</name>
<dbReference type="CDD" id="cd00037">
    <property type="entry name" value="CLECT"/>
    <property type="match status" value="1"/>
</dbReference>
<protein>
    <recommendedName>
        <fullName evidence="2">C-type lectin domain-containing protein</fullName>
    </recommendedName>
</protein>
<feature type="domain" description="C-type lectin" evidence="2">
    <location>
        <begin position="41"/>
        <end position="123"/>
    </location>
</feature>
<reference evidence="3" key="1">
    <citation type="submission" date="2022-01" db="EMBL/GenBank/DDBJ databases">
        <authorList>
            <person name="King R."/>
        </authorList>
    </citation>
    <scope>NUCLEOTIDE SEQUENCE</scope>
</reference>
<sequence>METNTTILQDNSRVVSPKVSSSVTPLVCYPCLYPHKTKMTESTSILEIQVDAENNWWSSGARSTDTVHWFWLSNGQLVNYTNWAISEPNNRLSEQCLALVLNKDKGLYFFDVGCHVEHPVICERPVKQSKLSKREIQKPWLKRAQAVKKQKSLGKYYIEQDFEVCTCLLTCFVIYVAQKIVHNFLNSLIYMIFRFLFIIIFTTSRNFFKKC</sequence>
<keyword evidence="4" id="KW-1185">Reference proteome</keyword>
<dbReference type="AlphaFoldDB" id="A0A9N9T999"/>
<gene>
    <name evidence="3" type="ORF">DIABBA_LOCUS11423</name>
</gene>
<dbReference type="Proteomes" id="UP001153709">
    <property type="component" value="Chromosome 7"/>
</dbReference>
<dbReference type="InterPro" id="IPR001304">
    <property type="entry name" value="C-type_lectin-like"/>
</dbReference>
<feature type="transmembrane region" description="Helical" evidence="1">
    <location>
        <begin position="187"/>
        <end position="208"/>
    </location>
</feature>
<evidence type="ECO:0000313" key="4">
    <source>
        <dbReference type="Proteomes" id="UP001153709"/>
    </source>
</evidence>
<keyword evidence="1" id="KW-0472">Membrane</keyword>
<dbReference type="EMBL" id="OU898282">
    <property type="protein sequence ID" value="CAG9838543.1"/>
    <property type="molecule type" value="Genomic_DNA"/>
</dbReference>
<dbReference type="SUPFAM" id="SSF56436">
    <property type="entry name" value="C-type lectin-like"/>
    <property type="match status" value="1"/>
</dbReference>
<evidence type="ECO:0000259" key="2">
    <source>
        <dbReference type="PROSITE" id="PS50041"/>
    </source>
</evidence>
<keyword evidence="1" id="KW-1133">Transmembrane helix</keyword>
<dbReference type="PROSITE" id="PS50041">
    <property type="entry name" value="C_TYPE_LECTIN_2"/>
    <property type="match status" value="1"/>
</dbReference>
<dbReference type="Pfam" id="PF00059">
    <property type="entry name" value="Lectin_C"/>
    <property type="match status" value="1"/>
</dbReference>
<dbReference type="InterPro" id="IPR016187">
    <property type="entry name" value="CTDL_fold"/>
</dbReference>
<evidence type="ECO:0000313" key="3">
    <source>
        <dbReference type="EMBL" id="CAG9838543.1"/>
    </source>
</evidence>
<dbReference type="OrthoDB" id="8187082at2759"/>
<keyword evidence="1" id="KW-0812">Transmembrane</keyword>
<proteinExistence type="predicted"/>
<organism evidence="3 4">
    <name type="scientific">Diabrotica balteata</name>
    <name type="common">Banded cucumber beetle</name>
    <dbReference type="NCBI Taxonomy" id="107213"/>
    <lineage>
        <taxon>Eukaryota</taxon>
        <taxon>Metazoa</taxon>
        <taxon>Ecdysozoa</taxon>
        <taxon>Arthropoda</taxon>
        <taxon>Hexapoda</taxon>
        <taxon>Insecta</taxon>
        <taxon>Pterygota</taxon>
        <taxon>Neoptera</taxon>
        <taxon>Endopterygota</taxon>
        <taxon>Coleoptera</taxon>
        <taxon>Polyphaga</taxon>
        <taxon>Cucujiformia</taxon>
        <taxon>Chrysomeloidea</taxon>
        <taxon>Chrysomelidae</taxon>
        <taxon>Galerucinae</taxon>
        <taxon>Diabroticina</taxon>
        <taxon>Diabroticites</taxon>
        <taxon>Diabrotica</taxon>
    </lineage>
</organism>
<dbReference type="InterPro" id="IPR016186">
    <property type="entry name" value="C-type_lectin-like/link_sf"/>
</dbReference>
<accession>A0A9N9T999</accession>